<organism evidence="12 13">
    <name type="scientific">Ameyamaea chiangmaiensis</name>
    <dbReference type="NCBI Taxonomy" id="442969"/>
    <lineage>
        <taxon>Bacteria</taxon>
        <taxon>Pseudomonadati</taxon>
        <taxon>Pseudomonadota</taxon>
        <taxon>Alphaproteobacteria</taxon>
        <taxon>Acetobacterales</taxon>
        <taxon>Acetobacteraceae</taxon>
        <taxon>Ameyamaea</taxon>
    </lineage>
</organism>
<dbReference type="GO" id="GO:0070497">
    <property type="term" value="F:6-carboxytetrahydropterin synthase activity"/>
    <property type="evidence" value="ECO:0007669"/>
    <property type="project" value="UniProtKB-EC"/>
</dbReference>
<comment type="caution">
    <text evidence="12">The sequence shown here is derived from an EMBL/GenBank/DDBJ whole genome shotgun (WGS) entry which is preliminary data.</text>
</comment>
<dbReference type="EC" id="4.-.-.-" evidence="9"/>
<dbReference type="SUPFAM" id="SSF55620">
    <property type="entry name" value="Tetrahydrobiopterin biosynthesis enzymes-like"/>
    <property type="match status" value="1"/>
</dbReference>
<name>A0A850PAA5_9PROT</name>
<dbReference type="GO" id="GO:0008616">
    <property type="term" value="P:tRNA queuosine(34) biosynthetic process"/>
    <property type="evidence" value="ECO:0007669"/>
    <property type="project" value="UniProtKB-KW"/>
</dbReference>
<dbReference type="RefSeq" id="WP_176613809.1">
    <property type="nucleotide sequence ID" value="NZ_JABXXR010000071.1"/>
</dbReference>
<proteinExistence type="inferred from homology"/>
<evidence type="ECO:0000256" key="6">
    <source>
        <dbReference type="ARBA" id="ARBA00022833"/>
    </source>
</evidence>
<comment type="catalytic activity">
    <reaction evidence="8 9">
        <text>7,8-dihydroneopterin 3'-triphosphate + H2O = 6-carboxy-5,6,7,8-tetrahydropterin + triphosphate + acetaldehyde + 2 H(+)</text>
        <dbReference type="Rhea" id="RHEA:27966"/>
        <dbReference type="ChEBI" id="CHEBI:15343"/>
        <dbReference type="ChEBI" id="CHEBI:15377"/>
        <dbReference type="ChEBI" id="CHEBI:15378"/>
        <dbReference type="ChEBI" id="CHEBI:18036"/>
        <dbReference type="ChEBI" id="CHEBI:58462"/>
        <dbReference type="ChEBI" id="CHEBI:61032"/>
        <dbReference type="EC" id="4.1.2.50"/>
    </reaction>
</comment>
<dbReference type="GO" id="GO:0046872">
    <property type="term" value="F:metal ion binding"/>
    <property type="evidence" value="ECO:0007669"/>
    <property type="project" value="UniProtKB-KW"/>
</dbReference>
<gene>
    <name evidence="12" type="primary">queD</name>
    <name evidence="12" type="ORF">HUK82_09920</name>
</gene>
<dbReference type="Gene3D" id="3.30.479.10">
    <property type="entry name" value="6-pyruvoyl tetrahydropterin synthase/QueD"/>
    <property type="match status" value="1"/>
</dbReference>
<evidence type="ECO:0000256" key="5">
    <source>
        <dbReference type="ARBA" id="ARBA00022723"/>
    </source>
</evidence>
<dbReference type="NCBIfam" id="TIGR03367">
    <property type="entry name" value="queuosine_QueD"/>
    <property type="match status" value="1"/>
</dbReference>
<dbReference type="Proteomes" id="UP000585665">
    <property type="component" value="Unassembled WGS sequence"/>
</dbReference>
<dbReference type="PANTHER" id="PTHR12589">
    <property type="entry name" value="PYRUVOYL TETRAHYDROBIOPTERIN SYNTHASE"/>
    <property type="match status" value="1"/>
</dbReference>
<evidence type="ECO:0000256" key="7">
    <source>
        <dbReference type="ARBA" id="ARBA00023239"/>
    </source>
</evidence>
<feature type="active site" description="Proton acceptor" evidence="10">
    <location>
        <position position="25"/>
    </location>
</feature>
<dbReference type="EMBL" id="JABXXR010000071">
    <property type="protein sequence ID" value="NVN40878.1"/>
    <property type="molecule type" value="Genomic_DNA"/>
</dbReference>
<evidence type="ECO:0000256" key="1">
    <source>
        <dbReference type="ARBA" id="ARBA00002285"/>
    </source>
</evidence>
<evidence type="ECO:0000256" key="3">
    <source>
        <dbReference type="ARBA" id="ARBA00008900"/>
    </source>
</evidence>
<evidence type="ECO:0000256" key="2">
    <source>
        <dbReference type="ARBA" id="ARBA00005061"/>
    </source>
</evidence>
<evidence type="ECO:0000256" key="8">
    <source>
        <dbReference type="ARBA" id="ARBA00048807"/>
    </source>
</evidence>
<evidence type="ECO:0000313" key="13">
    <source>
        <dbReference type="Proteomes" id="UP000585665"/>
    </source>
</evidence>
<feature type="binding site" evidence="11">
    <location>
        <position position="31"/>
    </location>
    <ligand>
        <name>Zn(2+)</name>
        <dbReference type="ChEBI" id="CHEBI:29105"/>
    </ligand>
</feature>
<dbReference type="PANTHER" id="PTHR12589:SF7">
    <property type="entry name" value="6-PYRUVOYL TETRAHYDROBIOPTERIN SYNTHASE"/>
    <property type="match status" value="1"/>
</dbReference>
<comment type="similarity">
    <text evidence="3 9">Belongs to the PTPS family. QueD subfamily.</text>
</comment>
<dbReference type="AlphaFoldDB" id="A0A850PAA5"/>
<evidence type="ECO:0000256" key="10">
    <source>
        <dbReference type="PIRSR" id="PIRSR006113-1"/>
    </source>
</evidence>
<feature type="binding site" evidence="11">
    <location>
        <position position="29"/>
    </location>
    <ligand>
        <name>Zn(2+)</name>
        <dbReference type="ChEBI" id="CHEBI:29105"/>
    </ligand>
</feature>
<keyword evidence="9" id="KW-0671">Queuosine biosynthesis</keyword>
<evidence type="ECO:0000256" key="4">
    <source>
        <dbReference type="ARBA" id="ARBA00018141"/>
    </source>
</evidence>
<evidence type="ECO:0000313" key="12">
    <source>
        <dbReference type="EMBL" id="NVN40878.1"/>
    </source>
</evidence>
<comment type="cofactor">
    <cofactor evidence="9 11">
        <name>Zn(2+)</name>
        <dbReference type="ChEBI" id="CHEBI:29105"/>
    </cofactor>
    <text evidence="9 11">Binds 1 zinc ion per subunit.</text>
</comment>
<feature type="active site" description="Charge relay system" evidence="10">
    <location>
        <position position="69"/>
    </location>
</feature>
<keyword evidence="13" id="KW-1185">Reference proteome</keyword>
<accession>A0A850PAA5</accession>
<dbReference type="InterPro" id="IPR007115">
    <property type="entry name" value="6-PTP_synth/QueD"/>
</dbReference>
<evidence type="ECO:0000256" key="11">
    <source>
        <dbReference type="PIRSR" id="PIRSR006113-2"/>
    </source>
</evidence>
<dbReference type="UniPathway" id="UPA00391"/>
<reference evidence="12 13" key="1">
    <citation type="submission" date="2020-06" db="EMBL/GenBank/DDBJ databases">
        <title>Description of novel acetic acid bacteria.</title>
        <authorList>
            <person name="Sombolestani A."/>
        </authorList>
    </citation>
    <scope>NUCLEOTIDE SEQUENCE [LARGE SCALE GENOMIC DNA]</scope>
    <source>
        <strain evidence="12 13">LMG 27010</strain>
    </source>
</reference>
<dbReference type="Pfam" id="PF01242">
    <property type="entry name" value="PTPS"/>
    <property type="match status" value="1"/>
</dbReference>
<keyword evidence="7 9" id="KW-0456">Lyase</keyword>
<evidence type="ECO:0000256" key="9">
    <source>
        <dbReference type="PIRNR" id="PIRNR006113"/>
    </source>
</evidence>
<protein>
    <recommendedName>
        <fullName evidence="4 9">6-carboxy-5,6,7,8-tetrahydropterin synthase</fullName>
        <ecNumber evidence="9">4.-.-.-</ecNumber>
    </recommendedName>
</protein>
<feature type="binding site" evidence="11">
    <location>
        <position position="14"/>
    </location>
    <ligand>
        <name>Zn(2+)</name>
        <dbReference type="ChEBI" id="CHEBI:29105"/>
    </ligand>
</feature>
<feature type="active site" description="Charge relay system" evidence="10">
    <location>
        <position position="108"/>
    </location>
</feature>
<sequence length="122" mass="14350">MFRVTKEFHFSASHQLGHLAPDHPCARLHGHNYIVEIELAAEDLDERGFVRDYRDLDALKTYIDTTFDHRHLNEVLGDRRVTAEQLARHFYEWCAARYPETTAARVSETPKTWAEYRPTPRP</sequence>
<keyword evidence="5 9" id="KW-0479">Metal-binding</keyword>
<dbReference type="InterPro" id="IPR038418">
    <property type="entry name" value="6-PTP_synth/QueD_sf"/>
</dbReference>
<comment type="function">
    <text evidence="1">Catalyzes the conversion of 7,8-dihydroneopterin triphosphate (H2NTP) to 6-carboxy-5,6,7,8-tetrahydropterin (CPH4) and acetaldehyde.</text>
</comment>
<dbReference type="PIRSF" id="PIRSF006113">
    <property type="entry name" value="PTP_synth"/>
    <property type="match status" value="1"/>
</dbReference>
<keyword evidence="6 9" id="KW-0862">Zinc</keyword>
<comment type="pathway">
    <text evidence="2 9">Purine metabolism; 7-cyano-7-deazaguanine biosynthesis.</text>
</comment>